<dbReference type="GO" id="GO:0030274">
    <property type="term" value="F:LIM domain binding"/>
    <property type="evidence" value="ECO:0007669"/>
    <property type="project" value="UniProtKB-UniRule"/>
</dbReference>
<keyword evidence="6" id="KW-1185">Reference proteome</keyword>
<dbReference type="PROSITE" id="PS51957">
    <property type="entry name" value="LID"/>
    <property type="match status" value="1"/>
</dbReference>
<feature type="region of interest" description="Disordered" evidence="3">
    <location>
        <begin position="475"/>
        <end position="511"/>
    </location>
</feature>
<feature type="compositionally biased region" description="Polar residues" evidence="3">
    <location>
        <begin position="669"/>
        <end position="685"/>
    </location>
</feature>
<dbReference type="Pfam" id="PF01803">
    <property type="entry name" value="LIM_bind"/>
    <property type="match status" value="1"/>
</dbReference>
<dbReference type="Pfam" id="PF17916">
    <property type="entry name" value="LID"/>
    <property type="match status" value="1"/>
</dbReference>
<feature type="compositionally biased region" description="Low complexity" evidence="3">
    <location>
        <begin position="593"/>
        <end position="618"/>
    </location>
</feature>
<dbReference type="InterPro" id="IPR041363">
    <property type="entry name" value="LID"/>
</dbReference>
<feature type="compositionally biased region" description="Low complexity" evidence="3">
    <location>
        <begin position="496"/>
        <end position="511"/>
    </location>
</feature>
<protein>
    <recommendedName>
        <fullName evidence="4">LIM interaction domain-containing protein</fullName>
    </recommendedName>
</protein>
<organism evidence="5 6">
    <name type="scientific">Pristionchus fissidentatus</name>
    <dbReference type="NCBI Taxonomy" id="1538716"/>
    <lineage>
        <taxon>Eukaryota</taxon>
        <taxon>Metazoa</taxon>
        <taxon>Ecdysozoa</taxon>
        <taxon>Nematoda</taxon>
        <taxon>Chromadorea</taxon>
        <taxon>Rhabditida</taxon>
        <taxon>Rhabditina</taxon>
        <taxon>Diplogasteromorpha</taxon>
        <taxon>Diplogasteroidea</taxon>
        <taxon>Neodiplogasteridae</taxon>
        <taxon>Pristionchus</taxon>
    </lineage>
</organism>
<comment type="similarity">
    <text evidence="1 2">Belongs to the LDB family.</text>
</comment>
<feature type="compositionally biased region" description="Basic and acidic residues" evidence="3">
    <location>
        <begin position="558"/>
        <end position="567"/>
    </location>
</feature>
<dbReference type="EMBL" id="BTSY01000007">
    <property type="protein sequence ID" value="GMT35687.1"/>
    <property type="molecule type" value="Genomic_DNA"/>
</dbReference>
<evidence type="ECO:0000256" key="1">
    <source>
        <dbReference type="ARBA" id="ARBA00006928"/>
    </source>
</evidence>
<name>A0AAV5WXG1_9BILA</name>
<dbReference type="InterPro" id="IPR029005">
    <property type="entry name" value="LIM-bd/SEUSS"/>
</dbReference>
<feature type="region of interest" description="Disordered" evidence="3">
    <location>
        <begin position="558"/>
        <end position="696"/>
    </location>
</feature>
<proteinExistence type="inferred from homology"/>
<feature type="domain" description="LIM interaction" evidence="4">
    <location>
        <begin position="542"/>
        <end position="580"/>
    </location>
</feature>
<gene>
    <name evidence="5" type="ORF">PFISCL1PPCAC_26984</name>
</gene>
<evidence type="ECO:0000256" key="2">
    <source>
        <dbReference type="PROSITE-ProRule" id="PRU01302"/>
    </source>
</evidence>
<reference evidence="5" key="1">
    <citation type="submission" date="2023-10" db="EMBL/GenBank/DDBJ databases">
        <title>Genome assembly of Pristionchus species.</title>
        <authorList>
            <person name="Yoshida K."/>
            <person name="Sommer R.J."/>
        </authorList>
    </citation>
    <scope>NUCLEOTIDE SEQUENCE</scope>
    <source>
        <strain evidence="5">RS5133</strain>
    </source>
</reference>
<evidence type="ECO:0000313" key="6">
    <source>
        <dbReference type="Proteomes" id="UP001432322"/>
    </source>
</evidence>
<dbReference type="AlphaFoldDB" id="A0AAV5WXG1"/>
<evidence type="ECO:0000259" key="4">
    <source>
        <dbReference type="PROSITE" id="PS51957"/>
    </source>
</evidence>
<accession>A0AAV5WXG1</accession>
<feature type="compositionally biased region" description="Pro residues" evidence="3">
    <location>
        <begin position="687"/>
        <end position="696"/>
    </location>
</feature>
<evidence type="ECO:0000256" key="3">
    <source>
        <dbReference type="SAM" id="MobiDB-lite"/>
    </source>
</evidence>
<dbReference type="PANTHER" id="PTHR10378">
    <property type="entry name" value="LIM DOMAIN-BINDING PROTEIN"/>
    <property type="match status" value="1"/>
</dbReference>
<sequence length="696" mass="75622">TTASISAPSPIAHLQHMVAGGPGGTLGMSTAMPPPMQSPMNHQMMSPMMSSPAPPMPMNSQSMPYRTQMSSPHTPQSLLQSASMGGMMASPLAGGVHSMHPSTSMMGGMPPSTTTMMRMTPTTMQPTTYQQSLMGPPTTASSAMGNPMMIPKQPNGTPQPTNLQHPSLQQQQAMQQAMQQQLQQGMSPNPQLQQQLKDSMRAGQGGMGTPTPVGMQPGPAGVAQPHPMALPTPSPIEFRIHDMNRRFYSFLNTGVQEKDYAQWWDAFSHEFFDEEAKMTFVLIDQTGKPAEKYVIGRQLIPRYFRTLLDGGMNELYYVIKGQSRETATNDGLTVYECNTFMQVSKHETPYQSEVQTDATIKLEFTPFEELYNYRIKSWHIELQPSQEFSFNHVSGFVPLSLPDNIPRRPIAYGMSPATLQSLKFSVILEPMQMIMSQCKGQPQITPQDALKRICFARHHQQQQQQAMINAQNAQLMQQQPVEEPKPKATRKRQRKAPANPKGAKKGTGAAVGAITSPAPPPGGFVAPQGIPPQSMHYGGMPEVYVVGEPSMLGGEFREDERTIDKVENPNYDPNAAMRQQPLGGPGMMPPPQMQAGPAGLQQMQHHLGGPSPSQQLQQAPPPAHLLGLGGPPHGSMGPPLMAPTGGPTPPGAGSMPNGLQQPPAGEYSSPPSSALPNTNSHNQFVVPNPPPHHFYR</sequence>
<feature type="compositionally biased region" description="Low complexity" evidence="3">
    <location>
        <begin position="633"/>
        <end position="656"/>
    </location>
</feature>
<dbReference type="Proteomes" id="UP001432322">
    <property type="component" value="Unassembled WGS sequence"/>
</dbReference>
<evidence type="ECO:0000313" key="5">
    <source>
        <dbReference type="EMBL" id="GMT35687.1"/>
    </source>
</evidence>
<feature type="non-terminal residue" evidence="5">
    <location>
        <position position="1"/>
    </location>
</feature>
<comment type="caution">
    <text evidence="5">The sequence shown here is derived from an EMBL/GenBank/DDBJ whole genome shotgun (WGS) entry which is preliminary data.</text>
</comment>